<proteinExistence type="predicted"/>
<accession>A0A1Y3G4S7</accession>
<name>A0A1Y3G4S7_9PROT</name>
<dbReference type="Proteomes" id="UP000242683">
    <property type="component" value="Unassembled WGS sequence"/>
</dbReference>
<dbReference type="EMBL" id="JOPG01000020">
    <property type="protein sequence ID" value="OUJ05346.1"/>
    <property type="molecule type" value="Genomic_DNA"/>
</dbReference>
<comment type="caution">
    <text evidence="1">The sequence shown here is derived from an EMBL/GenBank/DDBJ whole genome shotgun (WGS) entry which is preliminary data.</text>
</comment>
<dbReference type="AlphaFoldDB" id="A0A1Y3G4S7"/>
<sequence>MMKMSEKLIDCTKFCGIMNRAIRISGGAAGFARQHNISVQAVRDTQNLRGFSPEVVAALGLAMVLRYPLASDATKLATPQDVQEKLNNFIREQETQRKAAQVFGIHESHLSNIQNGLRGFNPVLSILGFGLPVRRFRLKKVEANG</sequence>
<organism evidence="1 2">
    <name type="scientific">Acetobacter malorum</name>
    <dbReference type="NCBI Taxonomy" id="178901"/>
    <lineage>
        <taxon>Bacteria</taxon>
        <taxon>Pseudomonadati</taxon>
        <taxon>Pseudomonadota</taxon>
        <taxon>Alphaproteobacteria</taxon>
        <taxon>Acetobacterales</taxon>
        <taxon>Acetobacteraceae</taxon>
        <taxon>Acetobacter</taxon>
    </lineage>
</organism>
<gene>
    <name evidence="1" type="ORF">HK23_06120</name>
</gene>
<evidence type="ECO:0000313" key="1">
    <source>
        <dbReference type="EMBL" id="OUJ05346.1"/>
    </source>
</evidence>
<reference evidence="2" key="1">
    <citation type="submission" date="2014-06" db="EMBL/GenBank/DDBJ databases">
        <authorList>
            <person name="Winans N.J."/>
            <person name="Newell P.D."/>
            <person name="Douglas A.E."/>
        </authorList>
    </citation>
    <scope>NUCLEOTIDE SEQUENCE [LARGE SCALE GENOMIC DNA]</scope>
    <source>
        <strain evidence="2">DsW_057</strain>
    </source>
</reference>
<protein>
    <submittedName>
        <fullName evidence="1">Uncharacterized protein</fullName>
    </submittedName>
</protein>
<evidence type="ECO:0000313" key="2">
    <source>
        <dbReference type="Proteomes" id="UP000242683"/>
    </source>
</evidence>